<feature type="domain" description="Bacterial bifunctional deaminase-reductase C-terminal" evidence="1">
    <location>
        <begin position="16"/>
        <end position="200"/>
    </location>
</feature>
<organism evidence="2 3">
    <name type="scientific">Streptomyces canus</name>
    <dbReference type="NCBI Taxonomy" id="58343"/>
    <lineage>
        <taxon>Bacteria</taxon>
        <taxon>Bacillati</taxon>
        <taxon>Actinomycetota</taxon>
        <taxon>Actinomycetes</taxon>
        <taxon>Kitasatosporales</taxon>
        <taxon>Streptomycetaceae</taxon>
        <taxon>Streptomyces</taxon>
        <taxon>Streptomyces aurantiacus group</taxon>
    </lineage>
</organism>
<evidence type="ECO:0000259" key="1">
    <source>
        <dbReference type="Pfam" id="PF01872"/>
    </source>
</evidence>
<dbReference type="Gene3D" id="3.40.430.10">
    <property type="entry name" value="Dihydrofolate Reductase, subunit A"/>
    <property type="match status" value="1"/>
</dbReference>
<gene>
    <name evidence="2" type="ORF">QFZ22_003685</name>
</gene>
<name>A0AAW8FEV3_9ACTN</name>
<dbReference type="InterPro" id="IPR002734">
    <property type="entry name" value="RibDG_C"/>
</dbReference>
<dbReference type="PANTHER" id="PTHR38011">
    <property type="entry name" value="DIHYDROFOLATE REDUCTASE FAMILY PROTEIN (AFU_ORTHOLOGUE AFUA_8G06820)"/>
    <property type="match status" value="1"/>
</dbReference>
<proteinExistence type="predicted"/>
<dbReference type="InterPro" id="IPR050765">
    <property type="entry name" value="Riboflavin_Biosynth_HTPR"/>
</dbReference>
<dbReference type="GO" id="GO:0009231">
    <property type="term" value="P:riboflavin biosynthetic process"/>
    <property type="evidence" value="ECO:0007669"/>
    <property type="project" value="InterPro"/>
</dbReference>
<dbReference type="Pfam" id="PF01872">
    <property type="entry name" value="RibD_C"/>
    <property type="match status" value="1"/>
</dbReference>
<dbReference type="AlphaFoldDB" id="A0AAW8FEV3"/>
<dbReference type="EMBL" id="JAUSZV010000005">
    <property type="protein sequence ID" value="MDQ0907700.1"/>
    <property type="molecule type" value="Genomic_DNA"/>
</dbReference>
<dbReference type="Proteomes" id="UP001234216">
    <property type="component" value="Unassembled WGS sequence"/>
</dbReference>
<sequence length="208" mass="23173">MVHTSERSLRKETRLRKLTYFVACTIDGFIGDPDGDASFMYAFLDEEFVAYLTTEYPETVAAHGRRSLGIHDVENKRFDTIIQGRGSYEVALKEGVTSPYSHLREYVASRTLAESPDPHVEIIADDLVGRVRELKAEDGEFGIYLCGGSQLAGDLRDEIDELVIKTYPVVLGSGMPMFAADFAVTGFALDEVRLFDNGVLVRTYSRKG</sequence>
<dbReference type="PANTHER" id="PTHR38011:SF11">
    <property type="entry name" value="2,5-DIAMINO-6-RIBOSYLAMINO-4(3H)-PYRIMIDINONE 5'-PHOSPHATE REDUCTASE"/>
    <property type="match status" value="1"/>
</dbReference>
<evidence type="ECO:0000313" key="2">
    <source>
        <dbReference type="EMBL" id="MDQ0907700.1"/>
    </source>
</evidence>
<dbReference type="GO" id="GO:0008703">
    <property type="term" value="F:5-amino-6-(5-phosphoribosylamino)uracil reductase activity"/>
    <property type="evidence" value="ECO:0007669"/>
    <property type="project" value="InterPro"/>
</dbReference>
<accession>A0AAW8FEV3</accession>
<comment type="caution">
    <text evidence="2">The sequence shown here is derived from an EMBL/GenBank/DDBJ whole genome shotgun (WGS) entry which is preliminary data.</text>
</comment>
<protein>
    <submittedName>
        <fullName evidence="2">Dihydrofolate reductase</fullName>
    </submittedName>
</protein>
<dbReference type="SUPFAM" id="SSF53597">
    <property type="entry name" value="Dihydrofolate reductase-like"/>
    <property type="match status" value="1"/>
</dbReference>
<reference evidence="2" key="1">
    <citation type="submission" date="2023-07" db="EMBL/GenBank/DDBJ databases">
        <title>Comparative genomics of wheat-associated soil bacteria to identify genetic determinants of phenazine resistance.</title>
        <authorList>
            <person name="Mouncey N."/>
        </authorList>
    </citation>
    <scope>NUCLEOTIDE SEQUENCE</scope>
    <source>
        <strain evidence="2">V4I22</strain>
    </source>
</reference>
<evidence type="ECO:0000313" key="3">
    <source>
        <dbReference type="Proteomes" id="UP001234216"/>
    </source>
</evidence>
<dbReference type="InterPro" id="IPR024072">
    <property type="entry name" value="DHFR-like_dom_sf"/>
</dbReference>